<keyword evidence="2" id="KW-1185">Reference proteome</keyword>
<dbReference type="Proteomes" id="UP000007797">
    <property type="component" value="Unassembled WGS sequence"/>
</dbReference>
<gene>
    <name evidence="1" type="ORF">DFA_08427</name>
</gene>
<proteinExistence type="predicted"/>
<dbReference type="OrthoDB" id="24276at2759"/>
<name>F4Q658_CACFS</name>
<evidence type="ECO:0000313" key="1">
    <source>
        <dbReference type="EMBL" id="EGG17432.1"/>
    </source>
</evidence>
<dbReference type="GeneID" id="14868886"/>
<accession>F4Q658</accession>
<evidence type="ECO:0000313" key="2">
    <source>
        <dbReference type="Proteomes" id="UP000007797"/>
    </source>
</evidence>
<dbReference type="EMBL" id="GL883021">
    <property type="protein sequence ID" value="EGG17432.1"/>
    <property type="molecule type" value="Genomic_DNA"/>
</dbReference>
<protein>
    <submittedName>
        <fullName evidence="1">Uncharacterized protein</fullName>
    </submittedName>
</protein>
<organism evidence="1 2">
    <name type="scientific">Cavenderia fasciculata</name>
    <name type="common">Slime mold</name>
    <name type="synonym">Dictyostelium fasciculatum</name>
    <dbReference type="NCBI Taxonomy" id="261658"/>
    <lineage>
        <taxon>Eukaryota</taxon>
        <taxon>Amoebozoa</taxon>
        <taxon>Evosea</taxon>
        <taxon>Eumycetozoa</taxon>
        <taxon>Dictyostelia</taxon>
        <taxon>Acytosteliales</taxon>
        <taxon>Cavenderiaceae</taxon>
        <taxon>Cavenderia</taxon>
    </lineage>
</organism>
<dbReference type="AlphaFoldDB" id="F4Q658"/>
<sequence>MPQPELQSAQWLIKQYGSGIGQIESSICASTPMFKCAVINGVNHITEMYVN</sequence>
<dbReference type="RefSeq" id="XP_004355916.1">
    <property type="nucleotide sequence ID" value="XM_004355863.1"/>
</dbReference>
<reference evidence="2" key="1">
    <citation type="journal article" date="2011" name="Genome Res.">
        <title>Phylogeny-wide analysis of social amoeba genomes highlights ancient origins for complex intercellular communication.</title>
        <authorList>
            <person name="Heidel A.J."/>
            <person name="Lawal H.M."/>
            <person name="Felder M."/>
            <person name="Schilde C."/>
            <person name="Helps N.R."/>
            <person name="Tunggal B."/>
            <person name="Rivero F."/>
            <person name="John U."/>
            <person name="Schleicher M."/>
            <person name="Eichinger L."/>
            <person name="Platzer M."/>
            <person name="Noegel A.A."/>
            <person name="Schaap P."/>
            <person name="Gloeckner G."/>
        </authorList>
    </citation>
    <scope>NUCLEOTIDE SEQUENCE [LARGE SCALE GENOMIC DNA]</scope>
    <source>
        <strain evidence="2">SH3</strain>
    </source>
</reference>
<dbReference type="KEGG" id="dfa:DFA_08427"/>